<evidence type="ECO:0000256" key="12">
    <source>
        <dbReference type="ARBA" id="ARBA00037213"/>
    </source>
</evidence>
<dbReference type="VEuPathDB" id="FungiDB:GMDG_04046"/>
<name>A0A177A2C4_9PEZI</name>
<feature type="domain" description="DEAD-box RNA helicase Q" evidence="20">
    <location>
        <begin position="102"/>
        <end position="130"/>
    </location>
</feature>
<feature type="domain" description="Helicase ATP-binding" evidence="18">
    <location>
        <begin position="135"/>
        <end position="303"/>
    </location>
</feature>
<dbReference type="InterPro" id="IPR014001">
    <property type="entry name" value="Helicase_ATP-bd"/>
</dbReference>
<evidence type="ECO:0000256" key="3">
    <source>
        <dbReference type="ARBA" id="ARBA00012552"/>
    </source>
</evidence>
<dbReference type="EC" id="3.6.4.13" evidence="3"/>
<comment type="function">
    <text evidence="12">ATP-dependent RNA helicase associated with the nuclear pore complex and essential for mRNA export from the nucleus. May participate in a terminal step of mRNA export through the removal of proteins that accompany mRNA through the nucleopore complex. May also be involved in early transcription.</text>
</comment>
<evidence type="ECO:0000256" key="14">
    <source>
        <dbReference type="ARBA" id="ARBA00038750"/>
    </source>
</evidence>
<evidence type="ECO:0000256" key="1">
    <source>
        <dbReference type="ARBA" id="ARBA00004335"/>
    </source>
</evidence>
<dbReference type="InterPro" id="IPR001650">
    <property type="entry name" value="Helicase_C-like"/>
</dbReference>
<evidence type="ECO:0000256" key="9">
    <source>
        <dbReference type="ARBA" id="ARBA00022884"/>
    </source>
</evidence>
<keyword evidence="11" id="KW-0653">Protein transport</keyword>
<keyword evidence="10" id="KW-0811">Translocation</keyword>
<evidence type="ECO:0000256" key="13">
    <source>
        <dbReference type="ARBA" id="ARBA00038143"/>
    </source>
</evidence>
<evidence type="ECO:0000256" key="17">
    <source>
        <dbReference type="SAM" id="MobiDB-lite"/>
    </source>
</evidence>
<dbReference type="CDD" id="cd18787">
    <property type="entry name" value="SF2_C_DEAD"/>
    <property type="match status" value="1"/>
</dbReference>
<dbReference type="InterPro" id="IPR014014">
    <property type="entry name" value="RNA_helicase_DEAD_Q_motif"/>
</dbReference>
<dbReference type="Pfam" id="PF00270">
    <property type="entry name" value="DEAD"/>
    <property type="match status" value="1"/>
</dbReference>
<evidence type="ECO:0000259" key="20">
    <source>
        <dbReference type="PROSITE" id="PS51195"/>
    </source>
</evidence>
<comment type="similarity">
    <text evidence="13">Belongs to the DEAD box helicase family. DDX19/DBP5 subfamily.</text>
</comment>
<evidence type="ECO:0000256" key="2">
    <source>
        <dbReference type="ARBA" id="ARBA00004567"/>
    </source>
</evidence>
<dbReference type="OrthoDB" id="10265785at2759"/>
<dbReference type="PROSITE" id="PS51194">
    <property type="entry name" value="HELICASE_CTER"/>
    <property type="match status" value="1"/>
</dbReference>
<dbReference type="GO" id="GO:0005643">
    <property type="term" value="C:nuclear pore"/>
    <property type="evidence" value="ECO:0007669"/>
    <property type="project" value="UniProtKB-SubCell"/>
</dbReference>
<evidence type="ECO:0000256" key="6">
    <source>
        <dbReference type="ARBA" id="ARBA00022806"/>
    </source>
</evidence>
<keyword evidence="6 21" id="KW-0347">Helicase</keyword>
<feature type="short sequence motif" description="Q motif" evidence="16">
    <location>
        <begin position="102"/>
        <end position="130"/>
    </location>
</feature>
<evidence type="ECO:0000256" key="5">
    <source>
        <dbReference type="ARBA" id="ARBA00022801"/>
    </source>
</evidence>
<dbReference type="FunFam" id="3.40.50.300:FF:000849">
    <property type="entry name" value="ATP-dependent RNA helicase DBP5"/>
    <property type="match status" value="1"/>
</dbReference>
<dbReference type="SMART" id="SM00487">
    <property type="entry name" value="DEXDc"/>
    <property type="match status" value="1"/>
</dbReference>
<comment type="catalytic activity">
    <reaction evidence="15">
        <text>ATP + H2O = ADP + phosphate + H(+)</text>
        <dbReference type="Rhea" id="RHEA:13065"/>
        <dbReference type="ChEBI" id="CHEBI:15377"/>
        <dbReference type="ChEBI" id="CHEBI:15378"/>
        <dbReference type="ChEBI" id="CHEBI:30616"/>
        <dbReference type="ChEBI" id="CHEBI:43474"/>
        <dbReference type="ChEBI" id="CHEBI:456216"/>
        <dbReference type="EC" id="3.6.4.13"/>
    </reaction>
</comment>
<dbReference type="SUPFAM" id="SSF52540">
    <property type="entry name" value="P-loop containing nucleoside triphosphate hydrolases"/>
    <property type="match status" value="1"/>
</dbReference>
<reference evidence="21" key="1">
    <citation type="submission" date="2016-03" db="EMBL/GenBank/DDBJ databases">
        <title>Updated assembly of Pseudogymnoascus destructans, the fungus causing white-nose syndrome of bats.</title>
        <authorList>
            <person name="Palmer J.M."/>
            <person name="Drees K.P."/>
            <person name="Foster J.T."/>
            <person name="Lindner D.L."/>
        </authorList>
    </citation>
    <scope>NUCLEOTIDE SEQUENCE [LARGE SCALE GENOMIC DNA]</scope>
    <source>
        <strain evidence="21">20631-21</strain>
    </source>
</reference>
<dbReference type="GO" id="GO:0003724">
    <property type="term" value="F:RNA helicase activity"/>
    <property type="evidence" value="ECO:0007669"/>
    <property type="project" value="UniProtKB-EC"/>
</dbReference>
<keyword evidence="7" id="KW-0813">Transport</keyword>
<evidence type="ECO:0000313" key="21">
    <source>
        <dbReference type="EMBL" id="OAF55084.2"/>
    </source>
</evidence>
<keyword evidence="11" id="KW-0906">Nuclear pore complex</keyword>
<evidence type="ECO:0000256" key="7">
    <source>
        <dbReference type="ARBA" id="ARBA00022816"/>
    </source>
</evidence>
<evidence type="ECO:0000259" key="19">
    <source>
        <dbReference type="PROSITE" id="PS51194"/>
    </source>
</evidence>
<evidence type="ECO:0000256" key="16">
    <source>
        <dbReference type="PROSITE-ProRule" id="PRU00552"/>
    </source>
</evidence>
<dbReference type="Gene3D" id="3.40.50.300">
    <property type="entry name" value="P-loop containing nucleotide triphosphate hydrolases"/>
    <property type="match status" value="2"/>
</dbReference>
<dbReference type="eggNOG" id="KOG0332">
    <property type="taxonomic scope" value="Eukaryota"/>
</dbReference>
<feature type="compositionally biased region" description="Polar residues" evidence="17">
    <location>
        <begin position="1"/>
        <end position="11"/>
    </location>
</feature>
<dbReference type="PANTHER" id="PTHR47958">
    <property type="entry name" value="ATP-DEPENDENT RNA HELICASE DBP3"/>
    <property type="match status" value="1"/>
</dbReference>
<accession>A0A177A2C4</accession>
<gene>
    <name evidence="21" type="primary">DBP5</name>
    <name evidence="21" type="ORF">VC83_08722</name>
</gene>
<keyword evidence="4" id="KW-0547">Nucleotide-binding</keyword>
<dbReference type="Proteomes" id="UP000077154">
    <property type="component" value="Unassembled WGS sequence"/>
</dbReference>
<evidence type="ECO:0000256" key="15">
    <source>
        <dbReference type="ARBA" id="ARBA00047984"/>
    </source>
</evidence>
<evidence type="ECO:0000256" key="8">
    <source>
        <dbReference type="ARBA" id="ARBA00022840"/>
    </source>
</evidence>
<organism evidence="21">
    <name type="scientific">Pseudogymnoascus destructans</name>
    <dbReference type="NCBI Taxonomy" id="655981"/>
    <lineage>
        <taxon>Eukaryota</taxon>
        <taxon>Fungi</taxon>
        <taxon>Dikarya</taxon>
        <taxon>Ascomycota</taxon>
        <taxon>Pezizomycotina</taxon>
        <taxon>Leotiomycetes</taxon>
        <taxon>Thelebolales</taxon>
        <taxon>Thelebolaceae</taxon>
        <taxon>Pseudogymnoascus</taxon>
    </lineage>
</organism>
<proteinExistence type="inferred from homology"/>
<dbReference type="GO" id="GO:0003723">
    <property type="term" value="F:RNA binding"/>
    <property type="evidence" value="ECO:0007669"/>
    <property type="project" value="UniProtKB-KW"/>
</dbReference>
<dbReference type="GeneID" id="36291762"/>
<keyword evidence="7" id="KW-0509">mRNA transport</keyword>
<dbReference type="InterPro" id="IPR011545">
    <property type="entry name" value="DEAD/DEAH_box_helicase_dom"/>
</dbReference>
<dbReference type="SMART" id="SM00490">
    <property type="entry name" value="HELICc"/>
    <property type="match status" value="1"/>
</dbReference>
<keyword evidence="8" id="KW-0067">ATP-binding</keyword>
<dbReference type="GO" id="GO:0051028">
    <property type="term" value="P:mRNA transport"/>
    <property type="evidence" value="ECO:0007669"/>
    <property type="project" value="UniProtKB-KW"/>
</dbReference>
<dbReference type="GO" id="GO:0015031">
    <property type="term" value="P:protein transport"/>
    <property type="evidence" value="ECO:0007669"/>
    <property type="project" value="UniProtKB-KW"/>
</dbReference>
<sequence length="504" mass="55119">MSTPGSDQKPSGSLADRISQPPKNADAPTAALATNETKAKTSWADEVASPPAESPKDVDKAQVDGSTEHQGGSALLPAGEYEVEVKLSDIQGDTSSPLYSINSFEELGISEQILKGIYSMNFKKPSKIQERALPLLLANPPSNMIAQSQSGTGKTAAFVLTILSRIDYSLKQPQALVLAPSRELARQIEGVIRTIGQFVPDLVVQAAVPGSVEKGKRLEGQVVVGTPGTVMDLIKRRQFDVSKASLLCLDEADNMLDQQGLGDQCLRVKHLLPNLTQILLFSATFPDEVMQYARKFSPKANEIKLKHEELTVAGISQMFMDCPSEDGKYDILVKLYGLMTIGSSIIFVKKRETASRIEKAMIADGHQVAALHGAFEGAERDSIIDKFRSGEAKILITTNVLARGIDVQSVSMVINYDIPMKGRNETEPDFETYLHRIGRTGRFGRVGVSISFVFDKKSFMALKATAEHYGIDLIKLNWEDWDETEDIVQRVIKSSRAGTNFKGN</sequence>
<keyword evidence="11" id="KW-0539">Nucleus</keyword>
<dbReference type="GO" id="GO:0031965">
    <property type="term" value="C:nuclear membrane"/>
    <property type="evidence" value="ECO:0007669"/>
    <property type="project" value="UniProtKB-SubCell"/>
</dbReference>
<comment type="subunit">
    <text evidence="14">Associates with the nuclear pore complex.</text>
</comment>
<dbReference type="AlphaFoldDB" id="A0A177A2C4"/>
<dbReference type="GO" id="GO:0016787">
    <property type="term" value="F:hydrolase activity"/>
    <property type="evidence" value="ECO:0007669"/>
    <property type="project" value="UniProtKB-KW"/>
</dbReference>
<feature type="domain" description="Helicase C-terminal" evidence="19">
    <location>
        <begin position="331"/>
        <end position="492"/>
    </location>
</feature>
<dbReference type="GO" id="GO:0005524">
    <property type="term" value="F:ATP binding"/>
    <property type="evidence" value="ECO:0007669"/>
    <property type="project" value="UniProtKB-KW"/>
</dbReference>
<dbReference type="InterPro" id="IPR027417">
    <property type="entry name" value="P-loop_NTPase"/>
</dbReference>
<keyword evidence="5" id="KW-0378">Hydrolase</keyword>
<feature type="region of interest" description="Disordered" evidence="17">
    <location>
        <begin position="1"/>
        <end position="77"/>
    </location>
</feature>
<evidence type="ECO:0000256" key="10">
    <source>
        <dbReference type="ARBA" id="ARBA00023010"/>
    </source>
</evidence>
<dbReference type="EMBL" id="KV441412">
    <property type="protein sequence ID" value="OAF55084.2"/>
    <property type="molecule type" value="Genomic_DNA"/>
</dbReference>
<dbReference type="PROSITE" id="PS51192">
    <property type="entry name" value="HELICASE_ATP_BIND_1"/>
    <property type="match status" value="1"/>
</dbReference>
<dbReference type="Pfam" id="PF00271">
    <property type="entry name" value="Helicase_C"/>
    <property type="match status" value="1"/>
</dbReference>
<protein>
    <recommendedName>
        <fullName evidence="3">RNA helicase</fullName>
        <ecNumber evidence="3">3.6.4.13</ecNumber>
    </recommendedName>
</protein>
<dbReference type="PROSITE" id="PS51195">
    <property type="entry name" value="Q_MOTIF"/>
    <property type="match status" value="1"/>
</dbReference>
<dbReference type="CDD" id="cd17963">
    <property type="entry name" value="DEADc_DDX19_DDX25"/>
    <property type="match status" value="1"/>
</dbReference>
<evidence type="ECO:0000256" key="4">
    <source>
        <dbReference type="ARBA" id="ARBA00022741"/>
    </source>
</evidence>
<evidence type="ECO:0000259" key="18">
    <source>
        <dbReference type="PROSITE" id="PS51192"/>
    </source>
</evidence>
<comment type="subcellular location">
    <subcellularLocation>
        <location evidence="1">Nucleus membrane</location>
        <topology evidence="1">Peripheral membrane protein</topology>
        <orientation evidence="1">Cytoplasmic side</orientation>
    </subcellularLocation>
    <subcellularLocation>
        <location evidence="2">Nucleus</location>
        <location evidence="2">Nuclear pore complex</location>
    </subcellularLocation>
</comment>
<keyword evidence="9" id="KW-0694">RNA-binding</keyword>
<evidence type="ECO:0000256" key="11">
    <source>
        <dbReference type="ARBA" id="ARBA00023132"/>
    </source>
</evidence>
<dbReference type="RefSeq" id="XP_024320387.1">
    <property type="nucleotide sequence ID" value="XM_024472267.1"/>
</dbReference>